<dbReference type="GO" id="GO:0000272">
    <property type="term" value="P:polysaccharide catabolic process"/>
    <property type="evidence" value="ECO:0007669"/>
    <property type="project" value="InterPro"/>
</dbReference>
<dbReference type="Pfam" id="PF18050">
    <property type="entry name" value="Cyclophil_like2"/>
    <property type="match status" value="1"/>
</dbReference>
<dbReference type="SUPFAM" id="SSF63446">
    <property type="entry name" value="Type I dockerin domain"/>
    <property type="match status" value="1"/>
</dbReference>
<accession>A0A934TYB4</accession>
<dbReference type="InterPro" id="IPR041183">
    <property type="entry name" value="Cyclophilin-like"/>
</dbReference>
<comment type="caution">
    <text evidence="2">The sequence shown here is derived from an EMBL/GenBank/DDBJ whole genome shotgun (WGS) entry which is preliminary data.</text>
</comment>
<evidence type="ECO:0000313" key="2">
    <source>
        <dbReference type="EMBL" id="MBK6087390.1"/>
    </source>
</evidence>
<sequence length="232" mass="25512">MMKKMITITITVMMLLSVLFVGVNAESNETLSTQNTILYGDADGDGEITIIDATRIQRHLVGVNPLISEENRKAAIVSGDDELSVIDVTLIQRRLSEIISRFPVEEQAQQPTETEDPVLMMAIDGTPVTVAWEDNEAVTALKEYCRDLILTIPLSMYGGFEQFGSIGTSLPRNDVQTTTHSGDIVLYSGDQIVVFYGSNSWAYTRLGHITDKSQDELTALLSNGDITISLSY</sequence>
<proteinExistence type="predicted"/>
<dbReference type="Gene3D" id="1.10.1330.10">
    <property type="entry name" value="Dockerin domain"/>
    <property type="match status" value="1"/>
</dbReference>
<dbReference type="EMBL" id="JAEQMG010000035">
    <property type="protein sequence ID" value="MBK6087390.1"/>
    <property type="molecule type" value="Genomic_DNA"/>
</dbReference>
<dbReference type="PROSITE" id="PS51766">
    <property type="entry name" value="DOCKERIN"/>
    <property type="match status" value="1"/>
</dbReference>
<dbReference type="AlphaFoldDB" id="A0A934TYB4"/>
<dbReference type="InterPro" id="IPR036439">
    <property type="entry name" value="Dockerin_dom_sf"/>
</dbReference>
<dbReference type="CDD" id="cd14256">
    <property type="entry name" value="Dockerin_I"/>
    <property type="match status" value="1"/>
</dbReference>
<reference evidence="2" key="1">
    <citation type="submission" date="2021-01" db="EMBL/GenBank/DDBJ databases">
        <title>Genome public.</title>
        <authorList>
            <person name="Liu C."/>
            <person name="Sun Q."/>
        </authorList>
    </citation>
    <scope>NUCLEOTIDE SEQUENCE</scope>
    <source>
        <strain evidence="2">M6</strain>
    </source>
</reference>
<keyword evidence="3" id="KW-1185">Reference proteome</keyword>
<dbReference type="Proteomes" id="UP000633365">
    <property type="component" value="Unassembled WGS sequence"/>
</dbReference>
<dbReference type="GO" id="GO:0004553">
    <property type="term" value="F:hydrolase activity, hydrolyzing O-glycosyl compounds"/>
    <property type="evidence" value="ECO:0007669"/>
    <property type="project" value="InterPro"/>
</dbReference>
<organism evidence="2 3">
    <name type="scientific">Ruminococcus difficilis</name>
    <dbReference type="NCBI Taxonomy" id="2763069"/>
    <lineage>
        <taxon>Bacteria</taxon>
        <taxon>Bacillati</taxon>
        <taxon>Bacillota</taxon>
        <taxon>Clostridia</taxon>
        <taxon>Eubacteriales</taxon>
        <taxon>Oscillospiraceae</taxon>
        <taxon>Ruminococcus</taxon>
    </lineage>
</organism>
<dbReference type="InterPro" id="IPR002105">
    <property type="entry name" value="Dockerin_1_rpt"/>
</dbReference>
<name>A0A934TYB4_9FIRM</name>
<gene>
    <name evidence="2" type="ORF">JKK62_01780</name>
</gene>
<feature type="domain" description="Dockerin" evidence="1">
    <location>
        <begin position="35"/>
        <end position="104"/>
    </location>
</feature>
<protein>
    <recommendedName>
        <fullName evidence="1">Dockerin domain-containing protein</fullName>
    </recommendedName>
</protein>
<dbReference type="InterPro" id="IPR016134">
    <property type="entry name" value="Dockerin_dom"/>
</dbReference>
<evidence type="ECO:0000259" key="1">
    <source>
        <dbReference type="PROSITE" id="PS51766"/>
    </source>
</evidence>
<dbReference type="Pfam" id="PF00404">
    <property type="entry name" value="Dockerin_1"/>
    <property type="match status" value="1"/>
</dbReference>
<evidence type="ECO:0000313" key="3">
    <source>
        <dbReference type="Proteomes" id="UP000633365"/>
    </source>
</evidence>